<accession>A0A8H9IC21</accession>
<evidence type="ECO:0000313" key="5">
    <source>
        <dbReference type="EMBL" id="GGZ69722.1"/>
    </source>
</evidence>
<evidence type="ECO:0000313" key="6">
    <source>
        <dbReference type="Proteomes" id="UP000622604"/>
    </source>
</evidence>
<evidence type="ECO:0000256" key="2">
    <source>
        <dbReference type="ARBA" id="ARBA00022723"/>
    </source>
</evidence>
<dbReference type="FunFam" id="3.20.20.140:FF:000005">
    <property type="entry name" value="TatD family hydrolase"/>
    <property type="match status" value="1"/>
</dbReference>
<feature type="binding site" evidence="4">
    <location>
        <position position="128"/>
    </location>
    <ligand>
        <name>a divalent metal cation</name>
        <dbReference type="ChEBI" id="CHEBI:60240"/>
        <label>2</label>
    </ligand>
</feature>
<dbReference type="GO" id="GO:0005829">
    <property type="term" value="C:cytosol"/>
    <property type="evidence" value="ECO:0007669"/>
    <property type="project" value="TreeGrafter"/>
</dbReference>
<dbReference type="GO" id="GO:0016788">
    <property type="term" value="F:hydrolase activity, acting on ester bonds"/>
    <property type="evidence" value="ECO:0007669"/>
    <property type="project" value="InterPro"/>
</dbReference>
<dbReference type="Pfam" id="PF01026">
    <property type="entry name" value="TatD_DNase"/>
    <property type="match status" value="1"/>
</dbReference>
<organism evidence="5 6">
    <name type="scientific">Paraglaciecola chathamensis</name>
    <dbReference type="NCBI Taxonomy" id="368405"/>
    <lineage>
        <taxon>Bacteria</taxon>
        <taxon>Pseudomonadati</taxon>
        <taxon>Pseudomonadota</taxon>
        <taxon>Gammaproteobacteria</taxon>
        <taxon>Alteromonadales</taxon>
        <taxon>Alteromonadaceae</taxon>
        <taxon>Paraglaciecola</taxon>
    </lineage>
</organism>
<evidence type="ECO:0000256" key="4">
    <source>
        <dbReference type="PIRSR" id="PIRSR005902-1"/>
    </source>
</evidence>
<dbReference type="PANTHER" id="PTHR46124">
    <property type="entry name" value="D-AMINOACYL-TRNA DEACYLASE"/>
    <property type="match status" value="1"/>
</dbReference>
<feature type="binding site" evidence="4">
    <location>
        <position position="92"/>
    </location>
    <ligand>
        <name>a divalent metal cation</name>
        <dbReference type="ChEBI" id="CHEBI:60240"/>
        <label>1</label>
    </ligand>
</feature>
<feature type="binding site" evidence="4">
    <location>
        <position position="204"/>
    </location>
    <ligand>
        <name>a divalent metal cation</name>
        <dbReference type="ChEBI" id="CHEBI:60240"/>
        <label>1</label>
    </ligand>
</feature>
<dbReference type="Proteomes" id="UP000622604">
    <property type="component" value="Unassembled WGS sequence"/>
</dbReference>
<dbReference type="Gene3D" id="3.20.20.140">
    <property type="entry name" value="Metal-dependent hydrolases"/>
    <property type="match status" value="1"/>
</dbReference>
<dbReference type="InterPro" id="IPR001130">
    <property type="entry name" value="TatD-like"/>
</dbReference>
<reference evidence="5" key="1">
    <citation type="journal article" date="2014" name="Int. J. Syst. Evol. Microbiol.">
        <title>Complete genome sequence of Corynebacterium casei LMG S-19264T (=DSM 44701T), isolated from a smear-ripened cheese.</title>
        <authorList>
            <consortium name="US DOE Joint Genome Institute (JGI-PGF)"/>
            <person name="Walter F."/>
            <person name="Albersmeier A."/>
            <person name="Kalinowski J."/>
            <person name="Ruckert C."/>
        </authorList>
    </citation>
    <scope>NUCLEOTIDE SEQUENCE</scope>
    <source>
        <strain evidence="5">KCTC 32337</strain>
    </source>
</reference>
<feature type="binding site" evidence="4">
    <location>
        <position position="153"/>
    </location>
    <ligand>
        <name>a divalent metal cation</name>
        <dbReference type="ChEBI" id="CHEBI:60240"/>
        <label>2</label>
    </ligand>
</feature>
<dbReference type="GO" id="GO:0046872">
    <property type="term" value="F:metal ion binding"/>
    <property type="evidence" value="ECO:0007669"/>
    <property type="project" value="UniProtKB-KW"/>
</dbReference>
<comment type="similarity">
    <text evidence="1">Belongs to the metallo-dependent hydrolases superfamily. TatD-type hydrolase family.</text>
</comment>
<name>A0A8H9IC21_9ALTE</name>
<dbReference type="SUPFAM" id="SSF51556">
    <property type="entry name" value="Metallo-dependent hydrolases"/>
    <property type="match status" value="1"/>
</dbReference>
<dbReference type="InterPro" id="IPR018228">
    <property type="entry name" value="DNase_TatD-rel_CS"/>
</dbReference>
<dbReference type="InterPro" id="IPR032466">
    <property type="entry name" value="Metal_Hydrolase"/>
</dbReference>
<evidence type="ECO:0000256" key="3">
    <source>
        <dbReference type="ARBA" id="ARBA00022801"/>
    </source>
</evidence>
<comment type="caution">
    <text evidence="5">The sequence shown here is derived from an EMBL/GenBank/DDBJ whole genome shotgun (WGS) entry which is preliminary data.</text>
</comment>
<dbReference type="PROSITE" id="PS01090">
    <property type="entry name" value="TATD_2"/>
    <property type="match status" value="1"/>
</dbReference>
<sequence>MQWFDVGVNVPSDEGELSPMLTRAAEAGVAQIMLTGTDVAISHQAAKLADAYPNQVFSTAGIHPHYAQHAPLDYREQITTLSKQPQVLAIGECGLDFNRDFSPRDTQLAVFEAQLVIACETGLPVFLHERDAFEAQYQLLQKYHQHLSGALVHCFTGNTEQMQAYLALGCYIGITGWVTDEKRGSDLRAAVAHLPLERLILETDAPYLKPKKLGSDKVPGVKQNEPCYLPVIAKALSDLMQTPIESLSLHSKRNTQRLLALS</sequence>
<protein>
    <submittedName>
        <fullName evidence="5">DNase TatD</fullName>
    </submittedName>
</protein>
<dbReference type="PROSITE" id="PS01091">
    <property type="entry name" value="TATD_3"/>
    <property type="match status" value="1"/>
</dbReference>
<dbReference type="RefSeq" id="WP_191866469.1">
    <property type="nucleotide sequence ID" value="NZ_BMZC01000008.1"/>
</dbReference>
<dbReference type="AlphaFoldDB" id="A0A8H9IC21"/>
<dbReference type="PIRSF" id="PIRSF005902">
    <property type="entry name" value="DNase_TatD"/>
    <property type="match status" value="1"/>
</dbReference>
<dbReference type="PANTHER" id="PTHR46124:SF3">
    <property type="entry name" value="HYDROLASE"/>
    <property type="match status" value="1"/>
</dbReference>
<evidence type="ECO:0000256" key="1">
    <source>
        <dbReference type="ARBA" id="ARBA00009275"/>
    </source>
</evidence>
<keyword evidence="3" id="KW-0378">Hydrolase</keyword>
<gene>
    <name evidence="5" type="ORF">GCM10011274_30120</name>
</gene>
<proteinExistence type="inferred from homology"/>
<reference evidence="5" key="2">
    <citation type="submission" date="2020-09" db="EMBL/GenBank/DDBJ databases">
        <authorList>
            <person name="Sun Q."/>
            <person name="Kim S."/>
        </authorList>
    </citation>
    <scope>NUCLEOTIDE SEQUENCE</scope>
    <source>
        <strain evidence="5">KCTC 32337</strain>
    </source>
</reference>
<dbReference type="CDD" id="cd01310">
    <property type="entry name" value="TatD_DNAse"/>
    <property type="match status" value="1"/>
</dbReference>
<dbReference type="EMBL" id="BMZC01000008">
    <property type="protein sequence ID" value="GGZ69722.1"/>
    <property type="molecule type" value="Genomic_DNA"/>
</dbReference>
<keyword evidence="2 4" id="KW-0479">Metal-binding</keyword>